<protein>
    <submittedName>
        <fullName evidence="2">Uncharacterized protein</fullName>
    </submittedName>
</protein>
<feature type="compositionally biased region" description="Polar residues" evidence="1">
    <location>
        <begin position="85"/>
        <end position="102"/>
    </location>
</feature>
<name>A0A1J5Q1K5_9ZZZZ</name>
<accession>A0A1J5Q1K5</accession>
<proteinExistence type="predicted"/>
<feature type="compositionally biased region" description="Polar residues" evidence="1">
    <location>
        <begin position="1"/>
        <end position="11"/>
    </location>
</feature>
<organism evidence="2">
    <name type="scientific">mine drainage metagenome</name>
    <dbReference type="NCBI Taxonomy" id="410659"/>
    <lineage>
        <taxon>unclassified sequences</taxon>
        <taxon>metagenomes</taxon>
        <taxon>ecological metagenomes</taxon>
    </lineage>
</organism>
<evidence type="ECO:0000256" key="1">
    <source>
        <dbReference type="SAM" id="MobiDB-lite"/>
    </source>
</evidence>
<evidence type="ECO:0000313" key="2">
    <source>
        <dbReference type="EMBL" id="OIQ77152.1"/>
    </source>
</evidence>
<comment type="caution">
    <text evidence="2">The sequence shown here is derived from an EMBL/GenBank/DDBJ whole genome shotgun (WGS) entry which is preliminary data.</text>
</comment>
<reference evidence="2" key="1">
    <citation type="submission" date="2016-10" db="EMBL/GenBank/DDBJ databases">
        <title>Sequence of Gallionella enrichment culture.</title>
        <authorList>
            <person name="Poehlein A."/>
            <person name="Muehling M."/>
            <person name="Daniel R."/>
        </authorList>
    </citation>
    <scope>NUCLEOTIDE SEQUENCE</scope>
</reference>
<dbReference type="EMBL" id="MLJW01001683">
    <property type="protein sequence ID" value="OIQ77152.1"/>
    <property type="molecule type" value="Genomic_DNA"/>
</dbReference>
<feature type="region of interest" description="Disordered" evidence="1">
    <location>
        <begin position="1"/>
        <end position="64"/>
    </location>
</feature>
<sequence length="204" mass="22374">MPARSSTSSTGRAVANSDPVRRTVSATVRSLRRPPVWRTAETLPAAMASRGARPKTRTVPLSGRANPSSMSIVVVLPAPFGPRNARTSPASTWRSSPSTARTEPNDLVRPRRSMARSVVVSRMGVDAVVVMSPIVPRARPCDTGQASPTRHDRCHVPFRRGRHRVGTEREPDANRAHIEPRQNLVPCTSEAVPRPPRRWCSRLC</sequence>
<dbReference type="AntiFam" id="ANF00112">
    <property type="entry name" value="Shadow ORF (opposite phnC)"/>
</dbReference>
<gene>
    <name evidence="2" type="ORF">GALL_411570</name>
</gene>
<dbReference type="AlphaFoldDB" id="A0A1J5Q1K5"/>
<feature type="region of interest" description="Disordered" evidence="1">
    <location>
        <begin position="83"/>
        <end position="105"/>
    </location>
</feature>